<feature type="domain" description="Methylene-tetrahydrofolate reductase C-terminal-like" evidence="9">
    <location>
        <begin position="348"/>
        <end position="416"/>
    </location>
</feature>
<sequence>MDFQNALNDKQFPIVLELSPVREPQNEENKRKIKEIIDVSGITAISITESPMGVSAMPPEELGSFIKNSSNLEVILHLSCKGRNRTQIKSRLESYYRKGLTNLLVVTGDYPKDSKPVFDLDSVQVLDLIACLEQKNCGLNNKTISLFAGAVCSPLHPLQELQRQKLDLKIQAGARFIVTQVGYDFARLKLFKERFDKKKYDVPVLGNIFIPNLKLIDRIFRGEIPGCTISKGLYNFLSSSSSENILKVYAWMMNEMRKMGFVGIHLGGPLVQNHQNLKKLLEYFQQLQKYPEEDFYRSIFYSDDENSNYKIFPTTSFLEKTHYQLSSIAHKVLFNGGNKRTRILKKLSFMEHTVKAALYGCKDCGECTLPDSAFLCPQSGCAKQLLNGPCGGTREGGWCEVYPTRLCFWVRVALRNPEFKIKFTPPKQWGNIKGSWDTL</sequence>
<dbReference type="EMBL" id="MFAA01000026">
    <property type="protein sequence ID" value="OGD68708.1"/>
    <property type="molecule type" value="Genomic_DNA"/>
</dbReference>
<comment type="pathway">
    <text evidence="2 8">One-carbon metabolism; tetrahydrofolate interconversion.</text>
</comment>
<dbReference type="AlphaFoldDB" id="A0A1F5EMS3"/>
<evidence type="ECO:0000256" key="2">
    <source>
        <dbReference type="ARBA" id="ARBA00004777"/>
    </source>
</evidence>
<dbReference type="GO" id="GO:0106312">
    <property type="term" value="F:methylenetetrahydrofolate reductase (NADH) activity"/>
    <property type="evidence" value="ECO:0007669"/>
    <property type="project" value="UniProtKB-EC"/>
</dbReference>
<dbReference type="GO" id="GO:0035999">
    <property type="term" value="P:tetrahydrofolate interconversion"/>
    <property type="evidence" value="ECO:0007669"/>
    <property type="project" value="UniProtKB-UniPathway"/>
</dbReference>
<organism evidence="10 11">
    <name type="scientific">Candidatus Campbellbacteria bacterium RIFCSPHIGHO2_12_FULL_35_10</name>
    <dbReference type="NCBI Taxonomy" id="1797578"/>
    <lineage>
        <taxon>Bacteria</taxon>
        <taxon>Candidatus Campbelliibacteriota</taxon>
    </lineage>
</organism>
<evidence type="ECO:0000256" key="3">
    <source>
        <dbReference type="ARBA" id="ARBA00006743"/>
    </source>
</evidence>
<dbReference type="InterPro" id="IPR022026">
    <property type="entry name" value="DUF5981"/>
</dbReference>
<accession>A0A1F5EMS3</accession>
<dbReference type="InterPro" id="IPR003171">
    <property type="entry name" value="Mehydrof_redctse-like"/>
</dbReference>
<reference evidence="10 11" key="1">
    <citation type="journal article" date="2016" name="Nat. Commun.">
        <title>Thousands of microbial genomes shed light on interconnected biogeochemical processes in an aquifer system.</title>
        <authorList>
            <person name="Anantharaman K."/>
            <person name="Brown C.T."/>
            <person name="Hug L.A."/>
            <person name="Sharon I."/>
            <person name="Castelle C.J."/>
            <person name="Probst A.J."/>
            <person name="Thomas B.C."/>
            <person name="Singh A."/>
            <person name="Wilkins M.J."/>
            <person name="Karaoz U."/>
            <person name="Brodie E.L."/>
            <person name="Williams K.H."/>
            <person name="Hubbard S.S."/>
            <person name="Banfield J.F."/>
        </authorList>
    </citation>
    <scope>NUCLEOTIDE SEQUENCE [LARGE SCALE GENOMIC DNA]</scope>
</reference>
<dbReference type="Proteomes" id="UP000185891">
    <property type="component" value="Unassembled WGS sequence"/>
</dbReference>
<dbReference type="Pfam" id="PF12225">
    <property type="entry name" value="DUF5981"/>
    <property type="match status" value="1"/>
</dbReference>
<dbReference type="PANTHER" id="PTHR45754">
    <property type="entry name" value="METHYLENETETRAHYDROFOLATE REDUCTASE"/>
    <property type="match status" value="1"/>
</dbReference>
<keyword evidence="4 8" id="KW-0285">Flavoprotein</keyword>
<dbReference type="SUPFAM" id="SSF51730">
    <property type="entry name" value="FAD-linked oxidoreductase"/>
    <property type="match status" value="1"/>
</dbReference>
<protein>
    <recommendedName>
        <fullName evidence="8">Methylenetetrahydrofolate reductase</fullName>
    </recommendedName>
</protein>
<keyword evidence="6 8" id="KW-0560">Oxidoreductase</keyword>
<name>A0A1F5EMS3_9BACT</name>
<gene>
    <name evidence="10" type="ORF">A3E89_01855</name>
</gene>
<evidence type="ECO:0000259" key="9">
    <source>
        <dbReference type="Pfam" id="PF12225"/>
    </source>
</evidence>
<dbReference type="GO" id="GO:0009086">
    <property type="term" value="P:methionine biosynthetic process"/>
    <property type="evidence" value="ECO:0007669"/>
    <property type="project" value="TreeGrafter"/>
</dbReference>
<evidence type="ECO:0000313" key="11">
    <source>
        <dbReference type="Proteomes" id="UP000185891"/>
    </source>
</evidence>
<dbReference type="Gene3D" id="3.20.20.220">
    <property type="match status" value="1"/>
</dbReference>
<dbReference type="GO" id="GO:0005829">
    <property type="term" value="C:cytosol"/>
    <property type="evidence" value="ECO:0007669"/>
    <property type="project" value="TreeGrafter"/>
</dbReference>
<dbReference type="GO" id="GO:0071949">
    <property type="term" value="F:FAD binding"/>
    <property type="evidence" value="ECO:0007669"/>
    <property type="project" value="TreeGrafter"/>
</dbReference>
<evidence type="ECO:0000256" key="7">
    <source>
        <dbReference type="ARBA" id="ARBA00048628"/>
    </source>
</evidence>
<evidence type="ECO:0000256" key="6">
    <source>
        <dbReference type="ARBA" id="ARBA00023002"/>
    </source>
</evidence>
<dbReference type="InterPro" id="IPR029041">
    <property type="entry name" value="FAD-linked_oxidoreductase-like"/>
</dbReference>
<dbReference type="Pfam" id="PF02219">
    <property type="entry name" value="MTHFR"/>
    <property type="match status" value="1"/>
</dbReference>
<comment type="similarity">
    <text evidence="3 8">Belongs to the methylenetetrahydrofolate reductase family.</text>
</comment>
<keyword evidence="5 8" id="KW-0274">FAD</keyword>
<evidence type="ECO:0000256" key="4">
    <source>
        <dbReference type="ARBA" id="ARBA00022630"/>
    </source>
</evidence>
<comment type="cofactor">
    <cofactor evidence="1 8">
        <name>FAD</name>
        <dbReference type="ChEBI" id="CHEBI:57692"/>
    </cofactor>
</comment>
<proteinExistence type="inferred from homology"/>
<evidence type="ECO:0000313" key="10">
    <source>
        <dbReference type="EMBL" id="OGD68708.1"/>
    </source>
</evidence>
<dbReference type="PANTHER" id="PTHR45754:SF3">
    <property type="entry name" value="METHYLENETETRAHYDROFOLATE REDUCTASE (NADPH)"/>
    <property type="match status" value="1"/>
</dbReference>
<dbReference type="UniPathway" id="UPA00193"/>
<evidence type="ECO:0000256" key="1">
    <source>
        <dbReference type="ARBA" id="ARBA00001974"/>
    </source>
</evidence>
<evidence type="ECO:0000256" key="5">
    <source>
        <dbReference type="ARBA" id="ARBA00022827"/>
    </source>
</evidence>
<comment type="caution">
    <text evidence="10">The sequence shown here is derived from an EMBL/GenBank/DDBJ whole genome shotgun (WGS) entry which is preliminary data.</text>
</comment>
<comment type="catalytic activity">
    <reaction evidence="7">
        <text>(6S)-5-methyl-5,6,7,8-tetrahydrofolate + NAD(+) = (6R)-5,10-methylene-5,6,7,8-tetrahydrofolate + NADH + H(+)</text>
        <dbReference type="Rhea" id="RHEA:19821"/>
        <dbReference type="ChEBI" id="CHEBI:15378"/>
        <dbReference type="ChEBI" id="CHEBI:15636"/>
        <dbReference type="ChEBI" id="CHEBI:18608"/>
        <dbReference type="ChEBI" id="CHEBI:57540"/>
        <dbReference type="ChEBI" id="CHEBI:57945"/>
        <dbReference type="EC" id="1.5.1.54"/>
    </reaction>
    <physiologicalReaction direction="right-to-left" evidence="7">
        <dbReference type="Rhea" id="RHEA:19823"/>
    </physiologicalReaction>
</comment>
<evidence type="ECO:0000256" key="8">
    <source>
        <dbReference type="RuleBase" id="RU003862"/>
    </source>
</evidence>